<dbReference type="Proteomes" id="UP001227268">
    <property type="component" value="Unassembled WGS sequence"/>
</dbReference>
<evidence type="ECO:0000313" key="1">
    <source>
        <dbReference type="EMBL" id="KAJ9107421.1"/>
    </source>
</evidence>
<dbReference type="EMBL" id="JASBWT010000002">
    <property type="protein sequence ID" value="KAJ9107421.1"/>
    <property type="molecule type" value="Genomic_DNA"/>
</dbReference>
<comment type="caution">
    <text evidence="1">The sequence shown here is derived from an EMBL/GenBank/DDBJ whole genome shotgun (WGS) entry which is preliminary data.</text>
</comment>
<gene>
    <name evidence="1" type="ORF">QFC21_000872</name>
</gene>
<keyword evidence="2" id="KW-1185">Reference proteome</keyword>
<organism evidence="1 2">
    <name type="scientific">Naganishia friedmannii</name>
    <dbReference type="NCBI Taxonomy" id="89922"/>
    <lineage>
        <taxon>Eukaryota</taxon>
        <taxon>Fungi</taxon>
        <taxon>Dikarya</taxon>
        <taxon>Basidiomycota</taxon>
        <taxon>Agaricomycotina</taxon>
        <taxon>Tremellomycetes</taxon>
        <taxon>Filobasidiales</taxon>
        <taxon>Filobasidiaceae</taxon>
        <taxon>Naganishia</taxon>
    </lineage>
</organism>
<protein>
    <submittedName>
        <fullName evidence="1">Uncharacterized protein</fullName>
    </submittedName>
</protein>
<name>A0ACC2W7M3_9TREE</name>
<evidence type="ECO:0000313" key="2">
    <source>
        <dbReference type="Proteomes" id="UP001227268"/>
    </source>
</evidence>
<reference evidence="1" key="1">
    <citation type="submission" date="2023-04" db="EMBL/GenBank/DDBJ databases">
        <title>Draft Genome sequencing of Naganishia species isolated from polar environments using Oxford Nanopore Technology.</title>
        <authorList>
            <person name="Leo P."/>
            <person name="Venkateswaran K."/>
        </authorList>
    </citation>
    <scope>NUCLEOTIDE SEQUENCE</scope>
    <source>
        <strain evidence="1">MNA-CCFEE 5423</strain>
    </source>
</reference>
<proteinExistence type="predicted"/>
<accession>A0ACC2W7M3</accession>
<sequence length="218" mass="24466">MQTALLSGPYDSGFAGPAGGQVDFTASPIDENGFREGPELMKRLEEYIALQGGSALPAASKEAALNVVRKFIEFHKGNENWGVYESRCFLKNTLTERMCDFFSYTIEFGKRLDANKAYMTYVAAKQLFLDIFFVGTVLAGLNQEESASLFLELNAMLDYKRNQRHLKLGDGPVHIEFTPYATDILGEYPPDLSSLRMRTKVPRVTKKLIEKMRAEGLL</sequence>